<dbReference type="GeneID" id="70234206"/>
<evidence type="ECO:0000256" key="1">
    <source>
        <dbReference type="SAM" id="MobiDB-lite"/>
    </source>
</evidence>
<sequence length="231" mass="26006">MHTMPPASTQLQISALDLSNAFELSWTRKRRHAAYDVPDSAKKSRPSSVCSSSSDFVQKQPRGIPDVVIRQAHFAKSNVFELLDTANASEDMYFLEPGSSLKIPFNQRVSSFSLPMILTFFGVSKVDYQLLDLMTDSQFEGCVLGVTSNYEAKNNYNFPILVDTRGVLARHLHLSDPLGGGTYPLASVMIFDRQGVELVKILVNYDYKKYYSSDNSLREVFQDVLEYINAH</sequence>
<reference evidence="2" key="2">
    <citation type="submission" date="2021-01" db="EMBL/GenBank/DDBJ databases">
        <authorList>
            <person name="Schikora-Tamarit M.A."/>
        </authorList>
    </citation>
    <scope>NUCLEOTIDE SEQUENCE</scope>
    <source>
        <strain evidence="2">CBS6075</strain>
    </source>
</reference>
<comment type="caution">
    <text evidence="2">The sequence shown here is derived from an EMBL/GenBank/DDBJ whole genome shotgun (WGS) entry which is preliminary data.</text>
</comment>
<proteinExistence type="predicted"/>
<evidence type="ECO:0000313" key="2">
    <source>
        <dbReference type="EMBL" id="KAH3668485.1"/>
    </source>
</evidence>
<name>A0A9P8PBF5_9ASCO</name>
<organism evidence="2 3">
    <name type="scientific">Ogataea philodendri</name>
    <dbReference type="NCBI Taxonomy" id="1378263"/>
    <lineage>
        <taxon>Eukaryota</taxon>
        <taxon>Fungi</taxon>
        <taxon>Dikarya</taxon>
        <taxon>Ascomycota</taxon>
        <taxon>Saccharomycotina</taxon>
        <taxon>Pichiomycetes</taxon>
        <taxon>Pichiales</taxon>
        <taxon>Pichiaceae</taxon>
        <taxon>Ogataea</taxon>
    </lineage>
</organism>
<feature type="region of interest" description="Disordered" evidence="1">
    <location>
        <begin position="35"/>
        <end position="57"/>
    </location>
</feature>
<dbReference type="AlphaFoldDB" id="A0A9P8PBF5"/>
<accession>A0A9P8PBF5</accession>
<keyword evidence="3" id="KW-1185">Reference proteome</keyword>
<reference evidence="2" key="1">
    <citation type="journal article" date="2021" name="Open Biol.">
        <title>Shared evolutionary footprints suggest mitochondrial oxidative damage underlies multiple complex I losses in fungi.</title>
        <authorList>
            <person name="Schikora-Tamarit M.A."/>
            <person name="Marcet-Houben M."/>
            <person name="Nosek J."/>
            <person name="Gabaldon T."/>
        </authorList>
    </citation>
    <scope>NUCLEOTIDE SEQUENCE</scope>
    <source>
        <strain evidence="2">CBS6075</strain>
    </source>
</reference>
<dbReference type="RefSeq" id="XP_046062899.1">
    <property type="nucleotide sequence ID" value="XM_046203088.1"/>
</dbReference>
<protein>
    <submittedName>
        <fullName evidence="2">Uncharacterized protein</fullName>
    </submittedName>
</protein>
<dbReference type="EMBL" id="JAEUBE010000158">
    <property type="protein sequence ID" value="KAH3668485.1"/>
    <property type="molecule type" value="Genomic_DNA"/>
</dbReference>
<gene>
    <name evidence="2" type="ORF">OGAPHI_002239</name>
</gene>
<dbReference type="Proteomes" id="UP000769157">
    <property type="component" value="Unassembled WGS sequence"/>
</dbReference>
<dbReference type="OrthoDB" id="3997115at2759"/>
<evidence type="ECO:0000313" key="3">
    <source>
        <dbReference type="Proteomes" id="UP000769157"/>
    </source>
</evidence>